<dbReference type="PANTHER" id="PTHR11228">
    <property type="entry name" value="RADICAL SAM DOMAIN PROTEIN"/>
    <property type="match status" value="1"/>
</dbReference>
<dbReference type="AlphaFoldDB" id="A6TM37"/>
<name>A6TM37_ALKMQ</name>
<dbReference type="CDD" id="cd21109">
    <property type="entry name" value="SPASM"/>
    <property type="match status" value="1"/>
</dbReference>
<dbReference type="InterPro" id="IPR058240">
    <property type="entry name" value="rSAM_sf"/>
</dbReference>
<dbReference type="InterPro" id="IPR013785">
    <property type="entry name" value="Aldolase_TIM"/>
</dbReference>
<reference evidence="7" key="1">
    <citation type="journal article" date="2016" name="Genome Announc.">
        <title>Complete genome sequence of Alkaliphilus metalliredigens strain QYMF, an alkaliphilic and metal-reducing bacterium isolated from borax-contaminated leachate ponds.</title>
        <authorList>
            <person name="Hwang C."/>
            <person name="Copeland A."/>
            <person name="Lucas S."/>
            <person name="Lapidus A."/>
            <person name="Barry K."/>
            <person name="Detter J.C."/>
            <person name="Glavina Del Rio T."/>
            <person name="Hammon N."/>
            <person name="Israni S."/>
            <person name="Dalin E."/>
            <person name="Tice H."/>
            <person name="Pitluck S."/>
            <person name="Chertkov O."/>
            <person name="Brettin T."/>
            <person name="Bruce D."/>
            <person name="Han C."/>
            <person name="Schmutz J."/>
            <person name="Larimer F."/>
            <person name="Land M.L."/>
            <person name="Hauser L."/>
            <person name="Kyrpides N."/>
            <person name="Mikhailova N."/>
            <person name="Ye Q."/>
            <person name="Zhou J."/>
            <person name="Richardson P."/>
            <person name="Fields M.W."/>
        </authorList>
    </citation>
    <scope>NUCLEOTIDE SEQUENCE [LARGE SCALE GENOMIC DNA]</scope>
    <source>
        <strain evidence="7">QYMF</strain>
    </source>
</reference>
<dbReference type="EMBL" id="CP000724">
    <property type="protein sequence ID" value="ABR47255.1"/>
    <property type="molecule type" value="Genomic_DNA"/>
</dbReference>
<dbReference type="Gene3D" id="1.25.40.10">
    <property type="entry name" value="Tetratricopeptide repeat domain"/>
    <property type="match status" value="1"/>
</dbReference>
<dbReference type="CDD" id="cd01335">
    <property type="entry name" value="Radical_SAM"/>
    <property type="match status" value="1"/>
</dbReference>
<dbReference type="eggNOG" id="COG0535">
    <property type="taxonomic scope" value="Bacteria"/>
</dbReference>
<dbReference type="Proteomes" id="UP000001572">
    <property type="component" value="Chromosome"/>
</dbReference>
<dbReference type="SUPFAM" id="SSF48452">
    <property type="entry name" value="TPR-like"/>
    <property type="match status" value="1"/>
</dbReference>
<keyword evidence="7" id="KW-1185">Reference proteome</keyword>
<evidence type="ECO:0000259" key="5">
    <source>
        <dbReference type="PROSITE" id="PS51918"/>
    </source>
</evidence>
<keyword evidence="2" id="KW-0479">Metal-binding</keyword>
<dbReference type="InterPro" id="IPR019734">
    <property type="entry name" value="TPR_rpt"/>
</dbReference>
<protein>
    <submittedName>
        <fullName evidence="6">Radical SAM domain protein</fullName>
    </submittedName>
</protein>
<dbReference type="KEGG" id="amt:Amet_1039"/>
<dbReference type="RefSeq" id="WP_012062297.1">
    <property type="nucleotide sequence ID" value="NC_009633.1"/>
</dbReference>
<evidence type="ECO:0000313" key="6">
    <source>
        <dbReference type="EMBL" id="ABR47255.1"/>
    </source>
</evidence>
<dbReference type="SFLD" id="SFLDG01067">
    <property type="entry name" value="SPASM/twitch_domain_containing"/>
    <property type="match status" value="1"/>
</dbReference>
<feature type="domain" description="Radical SAM core" evidence="5">
    <location>
        <begin position="2"/>
        <end position="225"/>
    </location>
</feature>
<dbReference type="InterPro" id="IPR050377">
    <property type="entry name" value="Radical_SAM_PqqE_MftC-like"/>
</dbReference>
<evidence type="ECO:0000256" key="2">
    <source>
        <dbReference type="ARBA" id="ARBA00022723"/>
    </source>
</evidence>
<keyword evidence="1" id="KW-0949">S-adenosyl-L-methionine</keyword>
<dbReference type="eggNOG" id="COG0457">
    <property type="taxonomic scope" value="Bacteria"/>
</dbReference>
<dbReference type="GO" id="GO:0051536">
    <property type="term" value="F:iron-sulfur cluster binding"/>
    <property type="evidence" value="ECO:0007669"/>
    <property type="project" value="UniProtKB-KW"/>
</dbReference>
<dbReference type="InterPro" id="IPR007197">
    <property type="entry name" value="rSAM"/>
</dbReference>
<evidence type="ECO:0000313" key="7">
    <source>
        <dbReference type="Proteomes" id="UP000001572"/>
    </source>
</evidence>
<dbReference type="Pfam" id="PF13186">
    <property type="entry name" value="SPASM"/>
    <property type="match status" value="1"/>
</dbReference>
<dbReference type="HOGENOM" id="CLU_009273_4_2_9"/>
<dbReference type="Pfam" id="PF13181">
    <property type="entry name" value="TPR_8"/>
    <property type="match status" value="1"/>
</dbReference>
<keyword evidence="3" id="KW-0408">Iron</keyword>
<dbReference type="STRING" id="293826.Amet_1039"/>
<keyword evidence="4" id="KW-0411">Iron-sulfur</keyword>
<dbReference type="OrthoDB" id="7021155at2"/>
<dbReference type="SFLD" id="SFLDS00029">
    <property type="entry name" value="Radical_SAM"/>
    <property type="match status" value="1"/>
</dbReference>
<proteinExistence type="predicted"/>
<gene>
    <name evidence="6" type="ordered locus">Amet_1039</name>
</gene>
<evidence type="ECO:0000256" key="1">
    <source>
        <dbReference type="ARBA" id="ARBA00022691"/>
    </source>
</evidence>
<dbReference type="SUPFAM" id="SSF102114">
    <property type="entry name" value="Radical SAM enzymes"/>
    <property type="match status" value="1"/>
</dbReference>
<dbReference type="Gene3D" id="3.20.20.70">
    <property type="entry name" value="Aldolase class I"/>
    <property type="match status" value="1"/>
</dbReference>
<organism evidence="6 7">
    <name type="scientific">Alkaliphilus metalliredigens (strain QYMF)</name>
    <dbReference type="NCBI Taxonomy" id="293826"/>
    <lineage>
        <taxon>Bacteria</taxon>
        <taxon>Bacillati</taxon>
        <taxon>Bacillota</taxon>
        <taxon>Clostridia</taxon>
        <taxon>Peptostreptococcales</taxon>
        <taxon>Natronincolaceae</taxon>
        <taxon>Alkaliphilus</taxon>
    </lineage>
</organism>
<accession>A6TM37</accession>
<dbReference type="GO" id="GO:0003824">
    <property type="term" value="F:catalytic activity"/>
    <property type="evidence" value="ECO:0007669"/>
    <property type="project" value="InterPro"/>
</dbReference>
<dbReference type="SMART" id="SM00729">
    <property type="entry name" value="Elp3"/>
    <property type="match status" value="1"/>
</dbReference>
<dbReference type="GO" id="GO:0046872">
    <property type="term" value="F:metal ion binding"/>
    <property type="evidence" value="ECO:0007669"/>
    <property type="project" value="UniProtKB-KW"/>
</dbReference>
<dbReference type="Pfam" id="PF04055">
    <property type="entry name" value="Radical_SAM"/>
    <property type="match status" value="1"/>
</dbReference>
<sequence length="513" mass="58434">MELKPITAVWEITMGCNMRCKHCGSSCEHPLEGELNTDEALKLCDEMGELGFQWITLSGGEPTTRKDWHLIAKRLNDNGIIPNMITNGWTMDEDIAEKAAKAGVNTIAFSVDGLKETHDDIRRPESFDRIVNAIDIVRNKGLNCSIITTINKTNINELWGMKKIFDSKIINGWQLQIALPMGNMATNNDLIAQPYHVDAIIDFAYEASCDSDIEIQLADCIGYFNKKEIEVRTKYRNLDSYQWKGCGAGKYSMGILHNGDILGCTSIRDRSFIEGNIRKTPLKQIWNDPDKFSWNRKMKKEQLTGLCKKCEFGDLCFGGCANTRLIFGESIYSENTYCSYNNAIKKADAQLSKIEDIEELINKAKKFSDNKSFQLAQLMLEKIIHTDQENEEILNLYGYVSFMLHNYSEAKIINEKLLKQRPNDPYVNKGYGLSIAKLGEVEEGIVYLKKAIKLSDENFMDPYYDLAVIYMENNKREEAISTLEEGMSRSNKFTKDCKVLYEELVHCTLIPGE</sequence>
<dbReference type="InterPro" id="IPR011990">
    <property type="entry name" value="TPR-like_helical_dom_sf"/>
</dbReference>
<dbReference type="SFLD" id="SFLDG01386">
    <property type="entry name" value="main_SPASM_domain-containing"/>
    <property type="match status" value="1"/>
</dbReference>
<dbReference type="PROSITE" id="PS51918">
    <property type="entry name" value="RADICAL_SAM"/>
    <property type="match status" value="1"/>
</dbReference>
<evidence type="ECO:0000256" key="3">
    <source>
        <dbReference type="ARBA" id="ARBA00023004"/>
    </source>
</evidence>
<dbReference type="PANTHER" id="PTHR11228:SF7">
    <property type="entry name" value="PQQA PEPTIDE CYCLASE"/>
    <property type="match status" value="1"/>
</dbReference>
<dbReference type="InterPro" id="IPR006638">
    <property type="entry name" value="Elp3/MiaA/NifB-like_rSAM"/>
</dbReference>
<dbReference type="NCBIfam" id="TIGR04085">
    <property type="entry name" value="rSAM_more_4Fe4S"/>
    <property type="match status" value="1"/>
</dbReference>
<dbReference type="SMART" id="SM00028">
    <property type="entry name" value="TPR"/>
    <property type="match status" value="4"/>
</dbReference>
<dbReference type="InterPro" id="IPR023885">
    <property type="entry name" value="4Fe4S-binding_SPASM_dom"/>
</dbReference>
<evidence type="ECO:0000256" key="4">
    <source>
        <dbReference type="ARBA" id="ARBA00023014"/>
    </source>
</evidence>